<proteinExistence type="predicted"/>
<dbReference type="Proteomes" id="UP000237105">
    <property type="component" value="Unassembled WGS sequence"/>
</dbReference>
<evidence type="ECO:0000313" key="2">
    <source>
        <dbReference type="Proteomes" id="UP000237105"/>
    </source>
</evidence>
<organism evidence="1 2">
    <name type="scientific">Parasponia andersonii</name>
    <name type="common">Sponia andersonii</name>
    <dbReference type="NCBI Taxonomy" id="3476"/>
    <lineage>
        <taxon>Eukaryota</taxon>
        <taxon>Viridiplantae</taxon>
        <taxon>Streptophyta</taxon>
        <taxon>Embryophyta</taxon>
        <taxon>Tracheophyta</taxon>
        <taxon>Spermatophyta</taxon>
        <taxon>Magnoliopsida</taxon>
        <taxon>eudicotyledons</taxon>
        <taxon>Gunneridae</taxon>
        <taxon>Pentapetalae</taxon>
        <taxon>rosids</taxon>
        <taxon>fabids</taxon>
        <taxon>Rosales</taxon>
        <taxon>Cannabaceae</taxon>
        <taxon>Parasponia</taxon>
    </lineage>
</organism>
<dbReference type="AlphaFoldDB" id="A0A2P5A9P9"/>
<sequence length="59" mass="6962">MKEPKTWGPMNLKLRFFQNLVKHSKPIQILDHVSFWISLELLKELVRLKVSCSDLIISL</sequence>
<dbReference type="EMBL" id="JXTB01000742">
    <property type="protein sequence ID" value="PON33265.1"/>
    <property type="molecule type" value="Genomic_DNA"/>
</dbReference>
<comment type="caution">
    <text evidence="1">The sequence shown here is derived from an EMBL/GenBank/DDBJ whole genome shotgun (WGS) entry which is preliminary data.</text>
</comment>
<protein>
    <submittedName>
        <fullName evidence="1">Uncharacterized protein</fullName>
    </submittedName>
</protein>
<keyword evidence="2" id="KW-1185">Reference proteome</keyword>
<name>A0A2P5A9P9_PARAD</name>
<reference evidence="2" key="1">
    <citation type="submission" date="2016-06" db="EMBL/GenBank/DDBJ databases">
        <title>Parallel loss of symbiosis genes in relatives of nitrogen-fixing non-legume Parasponia.</title>
        <authorList>
            <person name="Van Velzen R."/>
            <person name="Holmer R."/>
            <person name="Bu F."/>
            <person name="Rutten L."/>
            <person name="Van Zeijl A."/>
            <person name="Liu W."/>
            <person name="Santuari L."/>
            <person name="Cao Q."/>
            <person name="Sharma T."/>
            <person name="Shen D."/>
            <person name="Roswanjaya Y."/>
            <person name="Wardhani T."/>
            <person name="Kalhor M.S."/>
            <person name="Jansen J."/>
            <person name="Van den Hoogen J."/>
            <person name="Gungor B."/>
            <person name="Hartog M."/>
            <person name="Hontelez J."/>
            <person name="Verver J."/>
            <person name="Yang W.-C."/>
            <person name="Schijlen E."/>
            <person name="Repin R."/>
            <person name="Schilthuizen M."/>
            <person name="Schranz E."/>
            <person name="Heidstra R."/>
            <person name="Miyata K."/>
            <person name="Fedorova E."/>
            <person name="Kohlen W."/>
            <person name="Bisseling T."/>
            <person name="Smit S."/>
            <person name="Geurts R."/>
        </authorList>
    </citation>
    <scope>NUCLEOTIDE SEQUENCE [LARGE SCALE GENOMIC DNA]</scope>
    <source>
        <strain evidence="2">cv. WU1-14</strain>
    </source>
</reference>
<evidence type="ECO:0000313" key="1">
    <source>
        <dbReference type="EMBL" id="PON33265.1"/>
    </source>
</evidence>
<gene>
    <name evidence="1" type="ORF">PanWU01x14_354250</name>
</gene>
<accession>A0A2P5A9P9</accession>